<dbReference type="GO" id="GO:0015165">
    <property type="term" value="F:pyrimidine nucleotide-sugar transmembrane transporter activity"/>
    <property type="evidence" value="ECO:0007669"/>
    <property type="project" value="InterPro"/>
</dbReference>
<evidence type="ECO:0000256" key="1">
    <source>
        <dbReference type="ARBA" id="ARBA00004141"/>
    </source>
</evidence>
<evidence type="ECO:0000313" key="8">
    <source>
        <dbReference type="Proteomes" id="UP001152795"/>
    </source>
</evidence>
<dbReference type="SUPFAM" id="SSF103481">
    <property type="entry name" value="Multidrug resistance efflux transporter EmrE"/>
    <property type="match status" value="1"/>
</dbReference>
<keyword evidence="3" id="KW-0762">Sugar transport</keyword>
<dbReference type="AlphaFoldDB" id="A0A7D9IJE2"/>
<name>A0A7D9IJE2_PARCT</name>
<comment type="similarity">
    <text evidence="2">Belongs to the nucleotide-sugar transporter family. SLC35A subfamily.</text>
</comment>
<feature type="non-terminal residue" evidence="7">
    <location>
        <position position="1"/>
    </location>
</feature>
<dbReference type="PANTHER" id="PTHR10231">
    <property type="entry name" value="NUCLEOTIDE-SUGAR TRANSMEMBRANE TRANSPORTER"/>
    <property type="match status" value="1"/>
</dbReference>
<evidence type="ECO:0000256" key="6">
    <source>
        <dbReference type="ARBA" id="ARBA00023136"/>
    </source>
</evidence>
<dbReference type="Proteomes" id="UP001152795">
    <property type="component" value="Unassembled WGS sequence"/>
</dbReference>
<proteinExistence type="inferred from homology"/>
<sequence>MDSAPKKAFSDGLSWNSMLLFGAFLYGSHVVLLNICKVNGKIPFNSAAVVFFTELTKLLLAVLMLLPEFRKDSKPILMVPTPKQFMMFSVPAILYTVNNNLVVHIQAYVDPASFQVLSNLKIVITVILYRIILKRPISTNKWIAFALITIAGASN</sequence>
<dbReference type="InterPro" id="IPR037185">
    <property type="entry name" value="EmrE-like"/>
</dbReference>
<gene>
    <name evidence="7" type="ORF">PACLA_8A039938</name>
</gene>
<dbReference type="Pfam" id="PF04142">
    <property type="entry name" value="Nuc_sug_transp"/>
    <property type="match status" value="1"/>
</dbReference>
<evidence type="ECO:0000313" key="7">
    <source>
        <dbReference type="EMBL" id="CAB4007107.1"/>
    </source>
</evidence>
<keyword evidence="4" id="KW-0812">Transmembrane</keyword>
<keyword evidence="8" id="KW-1185">Reference proteome</keyword>
<comment type="caution">
    <text evidence="7">The sequence shown here is derived from an EMBL/GenBank/DDBJ whole genome shotgun (WGS) entry which is preliminary data.</text>
</comment>
<accession>A0A7D9IJE2</accession>
<dbReference type="InterPro" id="IPR007271">
    <property type="entry name" value="Nuc_sug_transpt"/>
</dbReference>
<keyword evidence="6" id="KW-0472">Membrane</keyword>
<evidence type="ECO:0000256" key="5">
    <source>
        <dbReference type="ARBA" id="ARBA00022989"/>
    </source>
</evidence>
<keyword evidence="3" id="KW-0813">Transport</keyword>
<comment type="subcellular location">
    <subcellularLocation>
        <location evidence="1">Membrane</location>
        <topology evidence="1">Multi-pass membrane protein</topology>
    </subcellularLocation>
</comment>
<protein>
    <submittedName>
        <fullName evidence="7">Probable UDP-sugar transporter SLC35A4</fullName>
    </submittedName>
</protein>
<dbReference type="EMBL" id="CACRXK020005701">
    <property type="protein sequence ID" value="CAB4007107.1"/>
    <property type="molecule type" value="Genomic_DNA"/>
</dbReference>
<evidence type="ECO:0000256" key="2">
    <source>
        <dbReference type="ARBA" id="ARBA00009976"/>
    </source>
</evidence>
<dbReference type="OrthoDB" id="419167at2759"/>
<reference evidence="7" key="1">
    <citation type="submission" date="2020-04" db="EMBL/GenBank/DDBJ databases">
        <authorList>
            <person name="Alioto T."/>
            <person name="Alioto T."/>
            <person name="Gomez Garrido J."/>
        </authorList>
    </citation>
    <scope>NUCLEOTIDE SEQUENCE</scope>
    <source>
        <strain evidence="7">A484AB</strain>
    </source>
</reference>
<evidence type="ECO:0000256" key="3">
    <source>
        <dbReference type="ARBA" id="ARBA00022597"/>
    </source>
</evidence>
<evidence type="ECO:0000256" key="4">
    <source>
        <dbReference type="ARBA" id="ARBA00022692"/>
    </source>
</evidence>
<dbReference type="GO" id="GO:0000139">
    <property type="term" value="C:Golgi membrane"/>
    <property type="evidence" value="ECO:0007669"/>
    <property type="project" value="InterPro"/>
</dbReference>
<organism evidence="7 8">
    <name type="scientific">Paramuricea clavata</name>
    <name type="common">Red gorgonian</name>
    <name type="synonym">Violescent sea-whip</name>
    <dbReference type="NCBI Taxonomy" id="317549"/>
    <lineage>
        <taxon>Eukaryota</taxon>
        <taxon>Metazoa</taxon>
        <taxon>Cnidaria</taxon>
        <taxon>Anthozoa</taxon>
        <taxon>Octocorallia</taxon>
        <taxon>Malacalcyonacea</taxon>
        <taxon>Plexauridae</taxon>
        <taxon>Paramuricea</taxon>
    </lineage>
</organism>
<keyword evidence="5" id="KW-1133">Transmembrane helix</keyword>